<organism evidence="1">
    <name type="scientific">Picea sitchensis</name>
    <name type="common">Sitka spruce</name>
    <name type="synonym">Pinus sitchensis</name>
    <dbReference type="NCBI Taxonomy" id="3332"/>
    <lineage>
        <taxon>Eukaryota</taxon>
        <taxon>Viridiplantae</taxon>
        <taxon>Streptophyta</taxon>
        <taxon>Embryophyta</taxon>
        <taxon>Tracheophyta</taxon>
        <taxon>Spermatophyta</taxon>
        <taxon>Pinopsida</taxon>
        <taxon>Pinidae</taxon>
        <taxon>Conifers I</taxon>
        <taxon>Pinales</taxon>
        <taxon>Pinaceae</taxon>
        <taxon>Picea</taxon>
    </lineage>
</organism>
<evidence type="ECO:0000313" key="1">
    <source>
        <dbReference type="EMBL" id="ADE76948.1"/>
    </source>
</evidence>
<proteinExistence type="evidence at transcript level"/>
<sequence length="51" mass="5653">MVMVSVILSSACLLKALKARRNSHALALCLSSACKHGFCTDCFTVIWRWIP</sequence>
<accession>D5ABM9</accession>
<protein>
    <submittedName>
        <fullName evidence="1">Uncharacterized protein</fullName>
    </submittedName>
</protein>
<reference evidence="1" key="1">
    <citation type="submission" date="2010-04" db="EMBL/GenBank/DDBJ databases">
        <authorList>
            <person name="Reid K.E."/>
            <person name="Liao N."/>
            <person name="Chan S."/>
            <person name="Docking R."/>
            <person name="Taylor G."/>
            <person name="Moore R."/>
            <person name="Mayo M."/>
            <person name="Munro S."/>
            <person name="King J."/>
            <person name="Yanchuk A."/>
            <person name="Holt R."/>
            <person name="Jones S."/>
            <person name="Marra M."/>
            <person name="Ritland C.E."/>
            <person name="Ritland K."/>
            <person name="Bohlmann J."/>
        </authorList>
    </citation>
    <scope>NUCLEOTIDE SEQUENCE</scope>
    <source>
        <tissue evidence="1">Bud</tissue>
    </source>
</reference>
<dbReference type="AlphaFoldDB" id="D5ABM9"/>
<name>D5ABM9_PICSI</name>
<dbReference type="EMBL" id="BT123639">
    <property type="protein sequence ID" value="ADE76948.1"/>
    <property type="molecule type" value="mRNA"/>
</dbReference>